<gene>
    <name evidence="1" type="ORF">Pan153_41040</name>
</gene>
<sequence>MRLLYPVSWDLSLMNWVRRLLFLNHGSHEVLTTTKSTKDTKSFIRCAIEKMGCPRMKFGVVGDNRKLSGQTLDLNSGFPTSVLNCLDRTRCFLSERNTVSFLLAALGPNCIRAYPACTMK</sequence>
<organism evidence="1 2">
    <name type="scientific">Gimesia panareensis</name>
    <dbReference type="NCBI Taxonomy" id="2527978"/>
    <lineage>
        <taxon>Bacteria</taxon>
        <taxon>Pseudomonadati</taxon>
        <taxon>Planctomycetota</taxon>
        <taxon>Planctomycetia</taxon>
        <taxon>Planctomycetales</taxon>
        <taxon>Planctomycetaceae</taxon>
        <taxon>Gimesia</taxon>
    </lineage>
</organism>
<evidence type="ECO:0000313" key="1">
    <source>
        <dbReference type="EMBL" id="QDV19439.1"/>
    </source>
</evidence>
<evidence type="ECO:0000313" key="2">
    <source>
        <dbReference type="Proteomes" id="UP000320839"/>
    </source>
</evidence>
<proteinExistence type="predicted"/>
<protein>
    <submittedName>
        <fullName evidence="1">Uncharacterized protein</fullName>
    </submittedName>
</protein>
<reference evidence="1 2" key="1">
    <citation type="submission" date="2019-02" db="EMBL/GenBank/DDBJ databases">
        <title>Deep-cultivation of Planctomycetes and their phenomic and genomic characterization uncovers novel biology.</title>
        <authorList>
            <person name="Wiegand S."/>
            <person name="Jogler M."/>
            <person name="Boedeker C."/>
            <person name="Pinto D."/>
            <person name="Vollmers J."/>
            <person name="Rivas-Marin E."/>
            <person name="Kohn T."/>
            <person name="Peeters S.H."/>
            <person name="Heuer A."/>
            <person name="Rast P."/>
            <person name="Oberbeckmann S."/>
            <person name="Bunk B."/>
            <person name="Jeske O."/>
            <person name="Meyerdierks A."/>
            <person name="Storesund J.E."/>
            <person name="Kallscheuer N."/>
            <person name="Luecker S."/>
            <person name="Lage O.M."/>
            <person name="Pohl T."/>
            <person name="Merkel B.J."/>
            <person name="Hornburger P."/>
            <person name="Mueller R.-W."/>
            <person name="Bruemmer F."/>
            <person name="Labrenz M."/>
            <person name="Spormann A.M."/>
            <person name="Op den Camp H."/>
            <person name="Overmann J."/>
            <person name="Amann R."/>
            <person name="Jetten M.S.M."/>
            <person name="Mascher T."/>
            <person name="Medema M.H."/>
            <person name="Devos D.P."/>
            <person name="Kaster A.-K."/>
            <person name="Ovreas L."/>
            <person name="Rohde M."/>
            <person name="Galperin M.Y."/>
            <person name="Jogler C."/>
        </authorList>
    </citation>
    <scope>NUCLEOTIDE SEQUENCE [LARGE SCALE GENOMIC DNA]</scope>
    <source>
        <strain evidence="1 2">Pan153</strain>
    </source>
</reference>
<dbReference type="EMBL" id="CP036317">
    <property type="protein sequence ID" value="QDV19439.1"/>
    <property type="molecule type" value="Genomic_DNA"/>
</dbReference>
<dbReference type="AlphaFoldDB" id="A0A518FSX1"/>
<accession>A0A518FSX1</accession>
<dbReference type="Proteomes" id="UP000320839">
    <property type="component" value="Chromosome"/>
</dbReference>
<name>A0A518FSX1_9PLAN</name>